<organism evidence="1">
    <name type="scientific">Terrestrivirus sp</name>
    <dbReference type="NCBI Taxonomy" id="2487775"/>
    <lineage>
        <taxon>Viruses</taxon>
        <taxon>Varidnaviria</taxon>
        <taxon>Bamfordvirae</taxon>
        <taxon>Nucleocytoviricota</taxon>
        <taxon>Megaviricetes</taxon>
        <taxon>Imitervirales</taxon>
        <taxon>Mimiviridae</taxon>
        <taxon>Klosneuvirinae</taxon>
    </lineage>
</organism>
<reference evidence="1" key="1">
    <citation type="submission" date="2018-10" db="EMBL/GenBank/DDBJ databases">
        <title>Hidden diversity of soil giant viruses.</title>
        <authorList>
            <person name="Schulz F."/>
            <person name="Alteio L."/>
            <person name="Goudeau D."/>
            <person name="Ryan E.M."/>
            <person name="Malmstrom R.R."/>
            <person name="Blanchard J."/>
            <person name="Woyke T."/>
        </authorList>
    </citation>
    <scope>NUCLEOTIDE SEQUENCE</scope>
    <source>
        <strain evidence="1">TEV1</strain>
    </source>
</reference>
<proteinExistence type="predicted"/>
<gene>
    <name evidence="1" type="ORF">Terrestrivirus3_199</name>
</gene>
<dbReference type="EMBL" id="MK071981">
    <property type="protein sequence ID" value="AYV75930.1"/>
    <property type="molecule type" value="Genomic_DNA"/>
</dbReference>
<protein>
    <submittedName>
        <fullName evidence="1">Uncharacterized protein</fullName>
    </submittedName>
</protein>
<dbReference type="Pfam" id="PF19059">
    <property type="entry name" value="DUF5755"/>
    <property type="match status" value="1"/>
</dbReference>
<evidence type="ECO:0000313" key="1">
    <source>
        <dbReference type="EMBL" id="AYV75930.1"/>
    </source>
</evidence>
<sequence length="276" mass="31401">MYINNLKNIIANGSNCKRDSRFELSSPFSNKYDTSNNSDPSIKAIKQKYGYGYEYENSPEHESLNNHSINSIHPENPLPIVPIQGSMPVPVPVPVPVPGPRPTPFPMPGEYPLNLRNLVREYDAETLVNPFVAPTSRPPGYFFGPTLVNPLFNFPTQGIPDDYSYVGNLVETDLLHDKDKNKNIKIMGEEAGEAEQIKNNLHTNTSLLQLIGRQRYPNGNRYDYYALVPSGLGHIKVEVRSHRNHELYDGDEVEISELGHKKYTFKKNPSYWNQYH</sequence>
<dbReference type="InterPro" id="IPR043929">
    <property type="entry name" value="DUF5755"/>
</dbReference>
<accession>A0A3G4ZM44</accession>
<name>A0A3G4ZM44_9VIRU</name>